<protein>
    <submittedName>
        <fullName evidence="1">Uncharacterized protein</fullName>
    </submittedName>
</protein>
<proteinExistence type="predicted"/>
<name>A0A0A8ZLB0_ARUDO</name>
<organism evidence="1">
    <name type="scientific">Arundo donax</name>
    <name type="common">Giant reed</name>
    <name type="synonym">Donax arundinaceus</name>
    <dbReference type="NCBI Taxonomy" id="35708"/>
    <lineage>
        <taxon>Eukaryota</taxon>
        <taxon>Viridiplantae</taxon>
        <taxon>Streptophyta</taxon>
        <taxon>Embryophyta</taxon>
        <taxon>Tracheophyta</taxon>
        <taxon>Spermatophyta</taxon>
        <taxon>Magnoliopsida</taxon>
        <taxon>Liliopsida</taxon>
        <taxon>Poales</taxon>
        <taxon>Poaceae</taxon>
        <taxon>PACMAD clade</taxon>
        <taxon>Arundinoideae</taxon>
        <taxon>Arundineae</taxon>
        <taxon>Arundo</taxon>
    </lineage>
</organism>
<evidence type="ECO:0000313" key="1">
    <source>
        <dbReference type="EMBL" id="JAD35607.1"/>
    </source>
</evidence>
<sequence>MLRIESDVCDADCEYVITTAIFFGYAGSIQTPQFKQADSMSVWHCQRAFIFSVVLHTCTSTILCGCGTTAQYDCSHLTTLMRTRNTIYTLWFCSYISRFMSSSENTGESGITI</sequence>
<reference evidence="1" key="2">
    <citation type="journal article" date="2015" name="Data Brief">
        <title>Shoot transcriptome of the giant reed, Arundo donax.</title>
        <authorList>
            <person name="Barrero R.A."/>
            <person name="Guerrero F.D."/>
            <person name="Moolhuijzen P."/>
            <person name="Goolsby J.A."/>
            <person name="Tidwell J."/>
            <person name="Bellgard S.E."/>
            <person name="Bellgard M.I."/>
        </authorList>
    </citation>
    <scope>NUCLEOTIDE SEQUENCE</scope>
    <source>
        <tissue evidence="1">Shoot tissue taken approximately 20 cm above the soil surface</tissue>
    </source>
</reference>
<accession>A0A0A8ZLB0</accession>
<dbReference type="EMBL" id="GBRH01262288">
    <property type="protein sequence ID" value="JAD35607.1"/>
    <property type="molecule type" value="Transcribed_RNA"/>
</dbReference>
<dbReference type="AlphaFoldDB" id="A0A0A8ZLB0"/>
<reference evidence="1" key="1">
    <citation type="submission" date="2014-09" db="EMBL/GenBank/DDBJ databases">
        <authorList>
            <person name="Magalhaes I.L.F."/>
            <person name="Oliveira U."/>
            <person name="Santos F.R."/>
            <person name="Vidigal T.H.D.A."/>
            <person name="Brescovit A.D."/>
            <person name="Santos A.J."/>
        </authorList>
    </citation>
    <scope>NUCLEOTIDE SEQUENCE</scope>
    <source>
        <tissue evidence="1">Shoot tissue taken approximately 20 cm above the soil surface</tissue>
    </source>
</reference>